<dbReference type="InterPro" id="IPR001611">
    <property type="entry name" value="Leu-rich_rpt"/>
</dbReference>
<keyword evidence="2" id="KW-1185">Reference proteome</keyword>
<evidence type="ECO:0000313" key="2">
    <source>
        <dbReference type="Proteomes" id="UP000887013"/>
    </source>
</evidence>
<feature type="non-terminal residue" evidence="1">
    <location>
        <position position="1"/>
    </location>
</feature>
<dbReference type="AlphaFoldDB" id="A0A8X6QMQ0"/>
<reference evidence="1" key="1">
    <citation type="submission" date="2020-08" db="EMBL/GenBank/DDBJ databases">
        <title>Multicomponent nature underlies the extraordinary mechanical properties of spider dragline silk.</title>
        <authorList>
            <person name="Kono N."/>
            <person name="Nakamura H."/>
            <person name="Mori M."/>
            <person name="Yoshida Y."/>
            <person name="Ohtoshi R."/>
            <person name="Malay A.D."/>
            <person name="Moran D.A.P."/>
            <person name="Tomita M."/>
            <person name="Numata K."/>
            <person name="Arakawa K."/>
        </authorList>
    </citation>
    <scope>NUCLEOTIDE SEQUENCE</scope>
</reference>
<protein>
    <submittedName>
        <fullName evidence="1">Uncharacterized protein</fullName>
    </submittedName>
</protein>
<dbReference type="SUPFAM" id="SSF52058">
    <property type="entry name" value="L domain-like"/>
    <property type="match status" value="1"/>
</dbReference>
<proteinExistence type="predicted"/>
<evidence type="ECO:0000313" key="1">
    <source>
        <dbReference type="EMBL" id="GFU27182.1"/>
    </source>
</evidence>
<dbReference type="Pfam" id="PF13855">
    <property type="entry name" value="LRR_8"/>
    <property type="match status" value="1"/>
</dbReference>
<accession>A0A8X6QMQ0</accession>
<dbReference type="EMBL" id="BMAW01128717">
    <property type="protein sequence ID" value="GFU27182.1"/>
    <property type="molecule type" value="Genomic_DNA"/>
</dbReference>
<comment type="caution">
    <text evidence="1">The sequence shown here is derived from an EMBL/GenBank/DDBJ whole genome shotgun (WGS) entry which is preliminary data.</text>
</comment>
<gene>
    <name evidence="1" type="primary">lrk-1_4</name>
    <name evidence="1" type="ORF">NPIL_302731</name>
</gene>
<dbReference type="Proteomes" id="UP000887013">
    <property type="component" value="Unassembled WGS sequence"/>
</dbReference>
<name>A0A8X6QMQ0_NEPPI</name>
<dbReference type="InterPro" id="IPR032675">
    <property type="entry name" value="LRR_dom_sf"/>
</dbReference>
<dbReference type="Gene3D" id="3.80.10.10">
    <property type="entry name" value="Ribonuclease Inhibitor"/>
    <property type="match status" value="1"/>
</dbReference>
<organism evidence="1 2">
    <name type="scientific">Nephila pilipes</name>
    <name type="common">Giant wood spider</name>
    <name type="synonym">Nephila maculata</name>
    <dbReference type="NCBI Taxonomy" id="299642"/>
    <lineage>
        <taxon>Eukaryota</taxon>
        <taxon>Metazoa</taxon>
        <taxon>Ecdysozoa</taxon>
        <taxon>Arthropoda</taxon>
        <taxon>Chelicerata</taxon>
        <taxon>Arachnida</taxon>
        <taxon>Araneae</taxon>
        <taxon>Araneomorphae</taxon>
        <taxon>Entelegynae</taxon>
        <taxon>Araneoidea</taxon>
        <taxon>Nephilidae</taxon>
        <taxon>Nephila</taxon>
    </lineage>
</organism>
<dbReference type="OrthoDB" id="10252328at2759"/>
<sequence>IVESANDSETDKNHRCQLAALNLAHNAYETVPPILSCFAVNLARLNMGYNCLTEMGPVSSYPACLKHLDLSHNRIKTWLSTRRIDPDINVDGTGCYSQFESCSVKMKSSGSTGSGKIGCSILWLV</sequence>